<evidence type="ECO:0000256" key="4">
    <source>
        <dbReference type="ARBA" id="ARBA00022692"/>
    </source>
</evidence>
<comment type="caution">
    <text evidence="8">The sequence shown here is derived from an EMBL/GenBank/DDBJ whole genome shotgun (WGS) entry which is preliminary data.</text>
</comment>
<dbReference type="PANTHER" id="PTHR43299">
    <property type="entry name" value="UPF0718 PROTEIN YRAQ"/>
    <property type="match status" value="1"/>
</dbReference>
<keyword evidence="6 7" id="KW-0472">Membrane</keyword>
<dbReference type="Proteomes" id="UP000544742">
    <property type="component" value="Unassembled WGS sequence"/>
</dbReference>
<evidence type="ECO:0000256" key="1">
    <source>
        <dbReference type="ARBA" id="ARBA00004651"/>
    </source>
</evidence>
<keyword evidence="4 7" id="KW-0812">Transmembrane</keyword>
<dbReference type="Pfam" id="PF03773">
    <property type="entry name" value="ArsP_1"/>
    <property type="match status" value="1"/>
</dbReference>
<dbReference type="GO" id="GO:0005886">
    <property type="term" value="C:plasma membrane"/>
    <property type="evidence" value="ECO:0007669"/>
    <property type="project" value="UniProtKB-SubCell"/>
</dbReference>
<feature type="transmembrane region" description="Helical" evidence="7">
    <location>
        <begin position="66"/>
        <end position="89"/>
    </location>
</feature>
<comment type="subcellular location">
    <subcellularLocation>
        <location evidence="1">Cell membrane</location>
        <topology evidence="1">Multi-pass membrane protein</topology>
    </subcellularLocation>
</comment>
<feature type="transmembrane region" description="Helical" evidence="7">
    <location>
        <begin position="301"/>
        <end position="321"/>
    </location>
</feature>
<evidence type="ECO:0000313" key="8">
    <source>
        <dbReference type="EMBL" id="NLJ22631.1"/>
    </source>
</evidence>
<accession>A0A7K4AI18</accession>
<feature type="transmembrane region" description="Helical" evidence="7">
    <location>
        <begin position="20"/>
        <end position="46"/>
    </location>
</feature>
<dbReference type="PANTHER" id="PTHR43299:SF1">
    <property type="entry name" value="UPF0718 PROTEIN YRAQ"/>
    <property type="match status" value="1"/>
</dbReference>
<evidence type="ECO:0000256" key="6">
    <source>
        <dbReference type="ARBA" id="ARBA00023136"/>
    </source>
</evidence>
<feature type="transmembrane region" description="Helical" evidence="7">
    <location>
        <begin position="178"/>
        <end position="199"/>
    </location>
</feature>
<protein>
    <submittedName>
        <fullName evidence="8">Permease</fullName>
    </submittedName>
</protein>
<keyword evidence="3" id="KW-1003">Cell membrane</keyword>
<proteinExistence type="inferred from homology"/>
<feature type="transmembrane region" description="Helical" evidence="7">
    <location>
        <begin position="205"/>
        <end position="223"/>
    </location>
</feature>
<keyword evidence="5 7" id="KW-1133">Transmembrane helix</keyword>
<evidence type="ECO:0000256" key="7">
    <source>
        <dbReference type="SAM" id="Phobius"/>
    </source>
</evidence>
<dbReference type="RefSeq" id="WP_013720349.1">
    <property type="nucleotide sequence ID" value="NC_015416.1"/>
</dbReference>
<dbReference type="OMA" id="VPMYADI"/>
<feature type="transmembrane region" description="Helical" evidence="7">
    <location>
        <begin position="243"/>
        <end position="262"/>
    </location>
</feature>
<sequence>MIFTVTYTIMAALEAGLATLLEYLSAHVLTCLVPAFFIAGAIAALLNKDTVLKYFGADAPKWLCYSVASTSGTILAVCSCTILPMFAGIEKRGAGIGPATAFLFSGPAINLMAIILTARVLGLDLGIARAVAAVIMAVVIGLIMAAMFQKHDPSCKTDVAPSMIQADPKPDQMSRPNYITGTFMAVLVAILLVATSSAIELLPKAIIVGALIAVAAFLMNKYYEPEEKSAFLEETWWLTKKIFPLLVVGTFVTGVIGYFLPVEWVRTIFGTSSFLACFLASVIGSLLYMPTLLEVPIVGTLFGYSTGVMAAGPALALLLAGPSLSLPSMIVIWRIIGAKKASVYISLVVILSTLVGMLYGAIVS</sequence>
<feature type="transmembrane region" description="Helical" evidence="7">
    <location>
        <begin position="101"/>
        <end position="121"/>
    </location>
</feature>
<evidence type="ECO:0000313" key="9">
    <source>
        <dbReference type="Proteomes" id="UP000544742"/>
    </source>
</evidence>
<evidence type="ECO:0000256" key="3">
    <source>
        <dbReference type="ARBA" id="ARBA00022475"/>
    </source>
</evidence>
<feature type="transmembrane region" description="Helical" evidence="7">
    <location>
        <begin position="341"/>
        <end position="362"/>
    </location>
</feature>
<dbReference type="EMBL" id="JAAYUN010000098">
    <property type="protein sequence ID" value="NLJ22631.1"/>
    <property type="molecule type" value="Genomic_DNA"/>
</dbReference>
<organism evidence="8 9">
    <name type="scientific">Methanothrix soehngenii</name>
    <name type="common">Methanosaeta concilii</name>
    <dbReference type="NCBI Taxonomy" id="2223"/>
    <lineage>
        <taxon>Archaea</taxon>
        <taxon>Methanobacteriati</taxon>
        <taxon>Methanobacteriota</taxon>
        <taxon>Stenosarchaea group</taxon>
        <taxon>Methanomicrobia</taxon>
        <taxon>Methanotrichales</taxon>
        <taxon>Methanotrichaceae</taxon>
        <taxon>Methanothrix</taxon>
    </lineage>
</organism>
<dbReference type="InterPro" id="IPR005524">
    <property type="entry name" value="DUF318"/>
</dbReference>
<evidence type="ECO:0000256" key="5">
    <source>
        <dbReference type="ARBA" id="ARBA00022989"/>
    </source>
</evidence>
<gene>
    <name evidence="8" type="ORF">GX426_05940</name>
</gene>
<comment type="similarity">
    <text evidence="2">Belongs to the UPF0718 family.</text>
</comment>
<name>A0A7K4AI18_METSH</name>
<dbReference type="AlphaFoldDB" id="A0A7K4AI18"/>
<reference evidence="8 9" key="1">
    <citation type="journal article" date="2020" name="Biotechnol. Biofuels">
        <title>New insights from the biogas microbiome by comprehensive genome-resolved metagenomics of nearly 1600 species originating from multiple anaerobic digesters.</title>
        <authorList>
            <person name="Campanaro S."/>
            <person name="Treu L."/>
            <person name="Rodriguez-R L.M."/>
            <person name="Kovalovszki A."/>
            <person name="Ziels R.M."/>
            <person name="Maus I."/>
            <person name="Zhu X."/>
            <person name="Kougias P.G."/>
            <person name="Basile A."/>
            <person name="Luo G."/>
            <person name="Schluter A."/>
            <person name="Konstantinidis K.T."/>
            <person name="Angelidaki I."/>
        </authorList>
    </citation>
    <scope>NUCLEOTIDE SEQUENCE [LARGE SCALE GENOMIC DNA]</scope>
    <source>
        <strain evidence="8">AS27yjCOA_157</strain>
    </source>
</reference>
<evidence type="ECO:0000256" key="2">
    <source>
        <dbReference type="ARBA" id="ARBA00006386"/>
    </source>
</evidence>
<feature type="transmembrane region" description="Helical" evidence="7">
    <location>
        <begin position="268"/>
        <end position="289"/>
    </location>
</feature>
<feature type="transmembrane region" description="Helical" evidence="7">
    <location>
        <begin position="127"/>
        <end position="148"/>
    </location>
</feature>